<evidence type="ECO:0000256" key="6">
    <source>
        <dbReference type="ARBA" id="ARBA00022692"/>
    </source>
</evidence>
<dbReference type="PANTHER" id="PTHR43107:SF15">
    <property type="entry name" value="FATTY ACID TRANSPORT PROTEIN 3, ISOFORM A"/>
    <property type="match status" value="1"/>
</dbReference>
<dbReference type="FunFam" id="3.40.50.12780:FF:000019">
    <property type="entry name" value="Long-chain fatty acid transporter"/>
    <property type="match status" value="1"/>
</dbReference>
<evidence type="ECO:0000256" key="13">
    <source>
        <dbReference type="ARBA" id="ARBA00023140"/>
    </source>
</evidence>
<evidence type="ECO:0000256" key="8">
    <source>
        <dbReference type="ARBA" id="ARBA00022832"/>
    </source>
</evidence>
<dbReference type="FunFam" id="3.30.300.30:FF:000002">
    <property type="entry name" value="Long-chain fatty acid transport protein 1"/>
    <property type="match status" value="1"/>
</dbReference>
<keyword evidence="6" id="KW-0812">Transmembrane</keyword>
<evidence type="ECO:0000256" key="3">
    <source>
        <dbReference type="ARBA" id="ARBA00022448"/>
    </source>
</evidence>
<dbReference type="NCBIfam" id="NF006134">
    <property type="entry name" value="PRK08279.1"/>
    <property type="match status" value="1"/>
</dbReference>
<dbReference type="GO" id="GO:0005324">
    <property type="term" value="F:long-chain fatty acid transmembrane transporter activity"/>
    <property type="evidence" value="ECO:0007669"/>
    <property type="project" value="TreeGrafter"/>
</dbReference>
<evidence type="ECO:0000256" key="7">
    <source>
        <dbReference type="ARBA" id="ARBA00022741"/>
    </source>
</evidence>
<proteinExistence type="inferred from homology"/>
<dbReference type="GO" id="GO:0005886">
    <property type="term" value="C:plasma membrane"/>
    <property type="evidence" value="ECO:0007669"/>
    <property type="project" value="UniProtKB-SubCell"/>
</dbReference>
<accession>A0AAV7XPB0</accession>
<evidence type="ECO:0000256" key="9">
    <source>
        <dbReference type="ARBA" id="ARBA00022840"/>
    </source>
</evidence>
<dbReference type="InterPro" id="IPR025110">
    <property type="entry name" value="AMP-bd_C"/>
</dbReference>
<comment type="subcellular location">
    <subcellularLocation>
        <location evidence="1">Cell membrane</location>
        <topology evidence="1">Multi-pass membrane protein</topology>
    </subcellularLocation>
    <subcellularLocation>
        <location evidence="17">Peroxisome membrane</location>
    </subcellularLocation>
</comment>
<dbReference type="GO" id="GO:0005778">
    <property type="term" value="C:peroxisomal membrane"/>
    <property type="evidence" value="ECO:0007669"/>
    <property type="project" value="UniProtKB-SubCell"/>
</dbReference>
<evidence type="ECO:0000313" key="25">
    <source>
        <dbReference type="Proteomes" id="UP001075354"/>
    </source>
</evidence>
<keyword evidence="13" id="KW-0576">Peroxisome</keyword>
<keyword evidence="8" id="KW-0276">Fatty acid metabolism</keyword>
<dbReference type="AlphaFoldDB" id="A0AAV7XPB0"/>
<dbReference type="SUPFAM" id="SSF56801">
    <property type="entry name" value="Acetyl-CoA synthetase-like"/>
    <property type="match status" value="1"/>
</dbReference>
<keyword evidence="7" id="KW-0547">Nucleotide-binding</keyword>
<dbReference type="Pfam" id="PF13193">
    <property type="entry name" value="AMP-binding_C"/>
    <property type="match status" value="1"/>
</dbReference>
<dbReference type="GO" id="GO:0004467">
    <property type="term" value="F:long-chain fatty acid-CoA ligase activity"/>
    <property type="evidence" value="ECO:0007669"/>
    <property type="project" value="UniProtKB-EC"/>
</dbReference>
<keyword evidence="5" id="KW-0436">Ligase</keyword>
<comment type="catalytic activity">
    <reaction evidence="18">
        <text>tetracosanoate + ATP + CoA = tetracosanoyl-CoA + AMP + diphosphate</text>
        <dbReference type="Rhea" id="RHEA:33639"/>
        <dbReference type="ChEBI" id="CHEBI:30616"/>
        <dbReference type="ChEBI" id="CHEBI:31014"/>
        <dbReference type="ChEBI" id="CHEBI:33019"/>
        <dbReference type="ChEBI" id="CHEBI:57287"/>
        <dbReference type="ChEBI" id="CHEBI:65052"/>
        <dbReference type="ChEBI" id="CHEBI:456215"/>
    </reaction>
    <physiologicalReaction direction="left-to-right" evidence="18">
        <dbReference type="Rhea" id="RHEA:33640"/>
    </physiologicalReaction>
</comment>
<evidence type="ECO:0000256" key="2">
    <source>
        <dbReference type="ARBA" id="ARBA00006432"/>
    </source>
</evidence>
<evidence type="ECO:0000256" key="18">
    <source>
        <dbReference type="ARBA" id="ARBA00048666"/>
    </source>
</evidence>
<dbReference type="GO" id="GO:0005524">
    <property type="term" value="F:ATP binding"/>
    <property type="evidence" value="ECO:0007669"/>
    <property type="project" value="UniProtKB-KW"/>
</dbReference>
<evidence type="ECO:0000256" key="17">
    <source>
        <dbReference type="ARBA" id="ARBA00046271"/>
    </source>
</evidence>
<evidence type="ECO:0000256" key="16">
    <source>
        <dbReference type="ARBA" id="ARBA00041297"/>
    </source>
</evidence>
<evidence type="ECO:0000256" key="20">
    <source>
        <dbReference type="ARBA" id="ARBA00068795"/>
    </source>
</evidence>
<keyword evidence="10" id="KW-1133">Transmembrane helix</keyword>
<dbReference type="EMBL" id="JAPTSV010000005">
    <property type="protein sequence ID" value="KAJ1528034.1"/>
    <property type="molecule type" value="Genomic_DNA"/>
</dbReference>
<comment type="catalytic activity">
    <reaction evidence="15">
        <text>a very long-chain fatty acid + ATP + CoA = a very long-chain fatty acyl-CoA + AMP + diphosphate</text>
        <dbReference type="Rhea" id="RHEA:54536"/>
        <dbReference type="ChEBI" id="CHEBI:30616"/>
        <dbReference type="ChEBI" id="CHEBI:33019"/>
        <dbReference type="ChEBI" id="CHEBI:57287"/>
        <dbReference type="ChEBI" id="CHEBI:58950"/>
        <dbReference type="ChEBI" id="CHEBI:138261"/>
        <dbReference type="ChEBI" id="CHEBI:456215"/>
    </reaction>
    <physiologicalReaction direction="left-to-right" evidence="15">
        <dbReference type="Rhea" id="RHEA:54537"/>
    </physiologicalReaction>
</comment>
<keyword evidence="11" id="KW-0445">Lipid transport</keyword>
<dbReference type="Pfam" id="PF00501">
    <property type="entry name" value="AMP-binding"/>
    <property type="match status" value="1"/>
</dbReference>
<evidence type="ECO:0000256" key="10">
    <source>
        <dbReference type="ARBA" id="ARBA00022989"/>
    </source>
</evidence>
<comment type="caution">
    <text evidence="24">The sequence shown here is derived from an EMBL/GenBank/DDBJ whole genome shotgun (WGS) entry which is preliminary data.</text>
</comment>
<dbReference type="InterPro" id="IPR042099">
    <property type="entry name" value="ANL_N_sf"/>
</dbReference>
<feature type="domain" description="AMP-dependent synthetase/ligase" evidence="22">
    <location>
        <begin position="82"/>
        <end position="406"/>
    </location>
</feature>
<dbReference type="Gene3D" id="3.40.50.12780">
    <property type="entry name" value="N-terminal domain of ligase-like"/>
    <property type="match status" value="1"/>
</dbReference>
<keyword evidence="8" id="KW-0443">Lipid metabolism</keyword>
<dbReference type="InterPro" id="IPR020845">
    <property type="entry name" value="AMP-binding_CS"/>
</dbReference>
<evidence type="ECO:0000259" key="23">
    <source>
        <dbReference type="Pfam" id="PF13193"/>
    </source>
</evidence>
<keyword evidence="25" id="KW-1185">Reference proteome</keyword>
<dbReference type="PANTHER" id="PTHR43107">
    <property type="entry name" value="LONG-CHAIN FATTY ACID TRANSPORT PROTEIN"/>
    <property type="match status" value="1"/>
</dbReference>
<dbReference type="InterPro" id="IPR045851">
    <property type="entry name" value="AMP-bd_C_sf"/>
</dbReference>
<evidence type="ECO:0000256" key="11">
    <source>
        <dbReference type="ARBA" id="ARBA00023055"/>
    </source>
</evidence>
<comment type="function">
    <text evidence="19">Acyl-CoA synthetase required for both the import of long chain fatty acids (LCFAs) (C14-C18) and the activation very long chain fatty acids (VLCFAs) (C20-C26) by esterification of the fatty acids into metabolically active CoA-thioesters for subsequent degradation or incorporation into phospholipids. The transport and fatty acyl-CoA synthetase activities are genetically separable and are thus independent activities. Esterifies VLCFAs in the peroxisome matrix. The VLCFAs are actively transported into peroxisomes by a PXA1-PXA2 heterodimeric transporter in the peroxisomal membrane.</text>
</comment>
<evidence type="ECO:0000256" key="12">
    <source>
        <dbReference type="ARBA" id="ARBA00023136"/>
    </source>
</evidence>
<dbReference type="GO" id="GO:0044539">
    <property type="term" value="P:long-chain fatty acid import into cell"/>
    <property type="evidence" value="ECO:0007669"/>
    <property type="project" value="TreeGrafter"/>
</dbReference>
<dbReference type="InterPro" id="IPR000873">
    <property type="entry name" value="AMP-dep_synth/lig_dom"/>
</dbReference>
<dbReference type="Proteomes" id="UP001075354">
    <property type="component" value="Chromosome 5"/>
</dbReference>
<name>A0AAV7XPB0_9NEOP</name>
<evidence type="ECO:0000256" key="4">
    <source>
        <dbReference type="ARBA" id="ARBA00022475"/>
    </source>
</evidence>
<evidence type="ECO:0000256" key="14">
    <source>
        <dbReference type="ARBA" id="ARBA00026121"/>
    </source>
</evidence>
<evidence type="ECO:0000256" key="1">
    <source>
        <dbReference type="ARBA" id="ARBA00004651"/>
    </source>
</evidence>
<dbReference type="EC" id="6.2.1.3" evidence="14"/>
<evidence type="ECO:0000313" key="24">
    <source>
        <dbReference type="EMBL" id="KAJ1528034.1"/>
    </source>
</evidence>
<dbReference type="GO" id="GO:0005789">
    <property type="term" value="C:endoplasmic reticulum membrane"/>
    <property type="evidence" value="ECO:0007669"/>
    <property type="project" value="TreeGrafter"/>
</dbReference>
<evidence type="ECO:0000256" key="15">
    <source>
        <dbReference type="ARBA" id="ARBA00036527"/>
    </source>
</evidence>
<comment type="similarity">
    <text evidence="2">Belongs to the ATP-dependent AMP-binding enzyme family.</text>
</comment>
<keyword evidence="12" id="KW-0472">Membrane</keyword>
<protein>
    <recommendedName>
        <fullName evidence="20">Very long-chain fatty acid transport protein</fullName>
        <ecNumber evidence="14">6.2.1.3</ecNumber>
    </recommendedName>
    <alternativeName>
        <fullName evidence="16">Long-chain-fatty-acid--CoA ligase</fullName>
    </alternativeName>
    <alternativeName>
        <fullName evidence="21">Very-long-chain acyl-CoA synthetase</fullName>
    </alternativeName>
</protein>
<dbReference type="Gene3D" id="3.30.300.30">
    <property type="match status" value="1"/>
</dbReference>
<organism evidence="24 25">
    <name type="scientific">Megalurothrips usitatus</name>
    <name type="common">bean blossom thrips</name>
    <dbReference type="NCBI Taxonomy" id="439358"/>
    <lineage>
        <taxon>Eukaryota</taxon>
        <taxon>Metazoa</taxon>
        <taxon>Ecdysozoa</taxon>
        <taxon>Arthropoda</taxon>
        <taxon>Hexapoda</taxon>
        <taxon>Insecta</taxon>
        <taxon>Pterygota</taxon>
        <taxon>Neoptera</taxon>
        <taxon>Paraneoptera</taxon>
        <taxon>Thysanoptera</taxon>
        <taxon>Terebrantia</taxon>
        <taxon>Thripoidea</taxon>
        <taxon>Thripidae</taxon>
        <taxon>Megalurothrips</taxon>
    </lineage>
</organism>
<evidence type="ECO:0000256" key="5">
    <source>
        <dbReference type="ARBA" id="ARBA00022598"/>
    </source>
</evidence>
<reference evidence="24" key="1">
    <citation type="submission" date="2022-12" db="EMBL/GenBank/DDBJ databases">
        <title>Chromosome-level genome assembly of the bean flower thrips Megalurothrips usitatus.</title>
        <authorList>
            <person name="Ma L."/>
            <person name="Liu Q."/>
            <person name="Li H."/>
            <person name="Cai W."/>
        </authorList>
    </citation>
    <scope>NUCLEOTIDE SEQUENCE</scope>
    <source>
        <strain evidence="24">Cailab_2022a</strain>
    </source>
</reference>
<evidence type="ECO:0000256" key="21">
    <source>
        <dbReference type="ARBA" id="ARBA00078285"/>
    </source>
</evidence>
<evidence type="ECO:0000256" key="19">
    <source>
        <dbReference type="ARBA" id="ARBA00060276"/>
    </source>
</evidence>
<evidence type="ECO:0000259" key="22">
    <source>
        <dbReference type="Pfam" id="PF00501"/>
    </source>
</evidence>
<sequence length="645" mass="70777">MALTARAAAGLAAVALAAGLWLLPLPLLLAPLLLLLAPPYSRRLWAVIRTLPRDINFLVRAVRCYMWVKKQERRNACLADIFDEQVRARPNKVLIRHDDKEWTFQQVADYSNRVANTFEQRGYRKGDVVALFMNNCPEYVCVWLGLSKLGVVSALINHNQRAKALAHSLTIAKCRGVVFEPALAQAVLDVRDQLDDPELLQLQVPAGSAPAELPPSVTDLGVLLEAAATSEPTSPRPFYRDTLLYIYTSGTTGLPKAAKILNLRYMAAGKGVAMLTGMTPEDVVYCPLPLYHSAGGMCAVGYGLTHGLTVVLRTKFSASAFIPDCVKHRCTVVQYIGEVCRYVLATPPGPADTQHSLRLMIGNGMRPAVWRRFLDRFRVPNVVELYGSTEGNVTFFNFDNTVGAVGFLPRFAPLSAFPIGFVRVDQETGDVIRNRATGLCERCDVGEPGMLVGHISDSDPSREFHGYLDRASSEKKILRDVYAKGDKWFMTGDILVMDELGYIYFRDRTGDTFRWKGENVSTAEVEAAITAAVGQRDVAVYGVEVAGSEGRAGMAAVGDPDGTLDLAALAKGVDQQLPSYARPLFLRVRPRLEQTGTFKIVKVTLQKEGYDPATVSDPLYVRSGAGFVPLTPDVFQDIVSGKMRL</sequence>
<keyword evidence="4" id="KW-1003">Cell membrane</keyword>
<keyword evidence="9" id="KW-0067">ATP-binding</keyword>
<dbReference type="PROSITE" id="PS00455">
    <property type="entry name" value="AMP_BINDING"/>
    <property type="match status" value="1"/>
</dbReference>
<feature type="domain" description="AMP-binding enzyme C-terminal" evidence="23">
    <location>
        <begin position="524"/>
        <end position="599"/>
    </location>
</feature>
<gene>
    <name evidence="24" type="ORF">ONE63_007955</name>
</gene>
<keyword evidence="3" id="KW-0813">Transport</keyword>